<dbReference type="PANTHER" id="PTHR35936:SF17">
    <property type="entry name" value="ARGININE-BINDING EXTRACELLULAR PROTEIN ARTP"/>
    <property type="match status" value="1"/>
</dbReference>
<feature type="domain" description="Solute-binding protein family 3/N-terminal" evidence="2">
    <location>
        <begin position="26"/>
        <end position="257"/>
    </location>
</feature>
<dbReference type="SMART" id="SM00062">
    <property type="entry name" value="PBPb"/>
    <property type="match status" value="1"/>
</dbReference>
<keyword evidence="1" id="KW-0732">Signal</keyword>
<dbReference type="NCBIfam" id="TIGR03871">
    <property type="entry name" value="ABC_peri_MoxJ_2"/>
    <property type="match status" value="1"/>
</dbReference>
<sequence>MSPLVATATLAQGAADLSLELIDPKVLRVCSDPGNLPFSNDKQEGFENKIAELLAQKLGKSLVYTWFPQTTGFVRNTLGMHKCDVIIGYAQGDELVQNTNPYYRTAYALIFKPGGGLDGVDTLADPRLKEKRIGVVAGTPPGDLLVVNGLMARAKPYPLLVDTRVDSSARDMVRDIASGDIDAGVLWGPMAGYFAKQSTPPMSVTPLVREMTGPRLSFHITMGVRASDQEWKRALNRLIRNNKEAIDTILLDYGVPLLDEQNHIIKSH</sequence>
<comment type="caution">
    <text evidence="3">The sequence shown here is derived from an EMBL/GenBank/DDBJ whole genome shotgun (WGS) entry which is preliminary data.</text>
</comment>
<reference evidence="4" key="1">
    <citation type="journal article" date="2019" name="Int. J. Syst. Evol. Microbiol.">
        <title>The Global Catalogue of Microorganisms (GCM) 10K type strain sequencing project: providing services to taxonomists for standard genome sequencing and annotation.</title>
        <authorList>
            <consortium name="The Broad Institute Genomics Platform"/>
            <consortium name="The Broad Institute Genome Sequencing Center for Infectious Disease"/>
            <person name="Wu L."/>
            <person name="Ma J."/>
        </authorList>
    </citation>
    <scope>NUCLEOTIDE SEQUENCE [LARGE SCALE GENOMIC DNA]</scope>
    <source>
        <strain evidence="4">CGMCC 1.16444</strain>
    </source>
</reference>
<evidence type="ECO:0000259" key="2">
    <source>
        <dbReference type="SMART" id="SM00062"/>
    </source>
</evidence>
<gene>
    <name evidence="3" type="ORF">ACFPFW_13590</name>
</gene>
<dbReference type="InterPro" id="IPR022448">
    <property type="entry name" value="Quinoprotein_dehydrogenase"/>
</dbReference>
<dbReference type="RefSeq" id="WP_379771127.1">
    <property type="nucleotide sequence ID" value="NZ_JBHSJF010000006.1"/>
</dbReference>
<dbReference type="Proteomes" id="UP001595796">
    <property type="component" value="Unassembled WGS sequence"/>
</dbReference>
<proteinExistence type="predicted"/>
<dbReference type="EMBL" id="JBHSJF010000006">
    <property type="protein sequence ID" value="MFC5069045.1"/>
    <property type="molecule type" value="Genomic_DNA"/>
</dbReference>
<organism evidence="3 4">
    <name type="scientific">Flaviflagellibacter deserti</name>
    <dbReference type="NCBI Taxonomy" id="2267266"/>
    <lineage>
        <taxon>Bacteria</taxon>
        <taxon>Pseudomonadati</taxon>
        <taxon>Pseudomonadota</taxon>
        <taxon>Alphaproteobacteria</taxon>
        <taxon>Hyphomicrobiales</taxon>
        <taxon>Flaviflagellibacter</taxon>
    </lineage>
</organism>
<dbReference type="Gene3D" id="3.40.190.10">
    <property type="entry name" value="Periplasmic binding protein-like II"/>
    <property type="match status" value="2"/>
</dbReference>
<dbReference type="InterPro" id="IPR001638">
    <property type="entry name" value="Solute-binding_3/MltF_N"/>
</dbReference>
<dbReference type="PANTHER" id="PTHR35936">
    <property type="entry name" value="MEMBRANE-BOUND LYTIC MUREIN TRANSGLYCOSYLASE F"/>
    <property type="match status" value="1"/>
</dbReference>
<evidence type="ECO:0000313" key="4">
    <source>
        <dbReference type="Proteomes" id="UP001595796"/>
    </source>
</evidence>
<name>A0ABV9Z238_9HYPH</name>
<dbReference type="SUPFAM" id="SSF53850">
    <property type="entry name" value="Periplasmic binding protein-like II"/>
    <property type="match status" value="1"/>
</dbReference>
<protein>
    <submittedName>
        <fullName evidence="3">Substrate-binding domain-containing protein</fullName>
    </submittedName>
</protein>
<evidence type="ECO:0000256" key="1">
    <source>
        <dbReference type="ARBA" id="ARBA00022729"/>
    </source>
</evidence>
<keyword evidence="4" id="KW-1185">Reference proteome</keyword>
<evidence type="ECO:0000313" key="3">
    <source>
        <dbReference type="EMBL" id="MFC5069045.1"/>
    </source>
</evidence>
<accession>A0ABV9Z238</accession>